<evidence type="ECO:0000256" key="2">
    <source>
        <dbReference type="SAM" id="Phobius"/>
    </source>
</evidence>
<name>A0A914UKZ7_9BILA</name>
<keyword evidence="2" id="KW-1133">Transmembrane helix</keyword>
<keyword evidence="2" id="KW-0472">Membrane</keyword>
<protein>
    <submittedName>
        <fullName evidence="4">Uncharacterized protein</fullName>
    </submittedName>
</protein>
<evidence type="ECO:0000313" key="4">
    <source>
        <dbReference type="WBParaSite" id="PSAMB.scaffold1077size36295.g11098.t1"/>
    </source>
</evidence>
<proteinExistence type="predicted"/>
<dbReference type="WBParaSite" id="PSAMB.scaffold1077size36295.g11098.t1">
    <property type="protein sequence ID" value="PSAMB.scaffold1077size36295.g11098.t1"/>
    <property type="gene ID" value="PSAMB.scaffold1077size36295.g11098"/>
</dbReference>
<organism evidence="3 4">
    <name type="scientific">Plectus sambesii</name>
    <dbReference type="NCBI Taxonomy" id="2011161"/>
    <lineage>
        <taxon>Eukaryota</taxon>
        <taxon>Metazoa</taxon>
        <taxon>Ecdysozoa</taxon>
        <taxon>Nematoda</taxon>
        <taxon>Chromadorea</taxon>
        <taxon>Plectida</taxon>
        <taxon>Plectina</taxon>
        <taxon>Plectoidea</taxon>
        <taxon>Plectidae</taxon>
        <taxon>Plectus</taxon>
    </lineage>
</organism>
<reference evidence="4" key="1">
    <citation type="submission" date="2022-11" db="UniProtKB">
        <authorList>
            <consortium name="WormBaseParasite"/>
        </authorList>
    </citation>
    <scope>IDENTIFICATION</scope>
</reference>
<sequence length="378" mass="43047">MTTAPDYDISNDNYHNGIKDENDSGVDNKTTDSHHNWDRLLYAALQYEGVEMEQKLNGVTQKVAQYAKKYGEIVGVGGTDASSWMAKLALKWLLMKTFWLIIFAIFSVWTVQSGAALVERYVAADTISVLTVVNNQPFAVPKGTVCLPIYGFTLDELFQKENGSTTSVKEYFSMKSMTKEKFLENGGDLLWPRTVMDYLTTMSLVEAGEWWQAVLAFSTNYSIMTLNEDDGWEPGYKELSWIGYFNYFMMRDYLNEDSWNAQFLLEDFLNQLGVSVEELKQALGRKIIKLFSLTAAHYTDGSEEMQDKTVNMLYDVIGRYATSMQQNIAKMDNADFNTITELGWNKTFVISVQASYKAMPVVKGKKQCSEDSTRNLRQ</sequence>
<feature type="region of interest" description="Disordered" evidence="1">
    <location>
        <begin position="1"/>
        <end position="30"/>
    </location>
</feature>
<evidence type="ECO:0000313" key="3">
    <source>
        <dbReference type="Proteomes" id="UP000887566"/>
    </source>
</evidence>
<keyword evidence="3" id="KW-1185">Reference proteome</keyword>
<dbReference type="AlphaFoldDB" id="A0A914UKZ7"/>
<keyword evidence="2" id="KW-0812">Transmembrane</keyword>
<feature type="transmembrane region" description="Helical" evidence="2">
    <location>
        <begin position="93"/>
        <end position="111"/>
    </location>
</feature>
<dbReference type="Proteomes" id="UP000887566">
    <property type="component" value="Unplaced"/>
</dbReference>
<evidence type="ECO:0000256" key="1">
    <source>
        <dbReference type="SAM" id="MobiDB-lite"/>
    </source>
</evidence>
<accession>A0A914UKZ7</accession>